<evidence type="ECO:0000256" key="1">
    <source>
        <dbReference type="SAM" id="MobiDB-lite"/>
    </source>
</evidence>
<evidence type="ECO:0000313" key="3">
    <source>
        <dbReference type="EMBL" id="GMM47823.1"/>
    </source>
</evidence>
<feature type="compositionally biased region" description="Low complexity" evidence="1">
    <location>
        <begin position="143"/>
        <end position="159"/>
    </location>
</feature>
<protein>
    <submittedName>
        <fullName evidence="3">Uncharacterized protein</fullName>
    </submittedName>
</protein>
<keyword evidence="2" id="KW-1133">Transmembrane helix</keyword>
<feature type="region of interest" description="Disordered" evidence="1">
    <location>
        <begin position="140"/>
        <end position="159"/>
    </location>
</feature>
<dbReference type="AlphaFoldDB" id="A0AAV5R8T3"/>
<dbReference type="EMBL" id="BTGB01000009">
    <property type="protein sequence ID" value="GMM47823.1"/>
    <property type="molecule type" value="Genomic_DNA"/>
</dbReference>
<proteinExistence type="predicted"/>
<organism evidence="3 4">
    <name type="scientific">Pichia kluyveri</name>
    <name type="common">Yeast</name>
    <dbReference type="NCBI Taxonomy" id="36015"/>
    <lineage>
        <taxon>Eukaryota</taxon>
        <taxon>Fungi</taxon>
        <taxon>Dikarya</taxon>
        <taxon>Ascomycota</taxon>
        <taxon>Saccharomycotina</taxon>
        <taxon>Pichiomycetes</taxon>
        <taxon>Pichiales</taxon>
        <taxon>Pichiaceae</taxon>
        <taxon>Pichia</taxon>
    </lineage>
</organism>
<gene>
    <name evidence="3" type="ORF">DAPK24_044210</name>
</gene>
<sequence>MDSTVAKHSQHTWRRVEEVKGGKGKVKVKDIIGEPLPLGYLPQKKRFVDIGDPLPLENIRSKPKVRERYDFGSPLPLPYLTNEKNVLDNKIDIKRDDVGLVKQEMRPVEEVINTVREEVQVKDVKQPIDTLLEVIKQLESDNDMNNNNDKNNNNNNNNNTQAKLLEAVERLERLIPKKVEKVKETVKEDEVLEKILAKEELVLQEVRSYKQIGILTTLMCLVWISYLLAD</sequence>
<keyword evidence="2" id="KW-0812">Transmembrane</keyword>
<feature type="transmembrane region" description="Helical" evidence="2">
    <location>
        <begin position="212"/>
        <end position="229"/>
    </location>
</feature>
<comment type="caution">
    <text evidence="3">The sequence shown here is derived from an EMBL/GenBank/DDBJ whole genome shotgun (WGS) entry which is preliminary data.</text>
</comment>
<name>A0AAV5R8T3_PICKL</name>
<keyword evidence="4" id="KW-1185">Reference proteome</keyword>
<evidence type="ECO:0000256" key="2">
    <source>
        <dbReference type="SAM" id="Phobius"/>
    </source>
</evidence>
<evidence type="ECO:0000313" key="4">
    <source>
        <dbReference type="Proteomes" id="UP001378960"/>
    </source>
</evidence>
<dbReference type="Proteomes" id="UP001378960">
    <property type="component" value="Unassembled WGS sequence"/>
</dbReference>
<accession>A0AAV5R8T3</accession>
<reference evidence="3 4" key="1">
    <citation type="journal article" date="2023" name="Elife">
        <title>Identification of key yeast species and microbe-microbe interactions impacting larval growth of Drosophila in the wild.</title>
        <authorList>
            <person name="Mure A."/>
            <person name="Sugiura Y."/>
            <person name="Maeda R."/>
            <person name="Honda K."/>
            <person name="Sakurai N."/>
            <person name="Takahashi Y."/>
            <person name="Watada M."/>
            <person name="Katoh T."/>
            <person name="Gotoh A."/>
            <person name="Gotoh Y."/>
            <person name="Taniguchi I."/>
            <person name="Nakamura K."/>
            <person name="Hayashi T."/>
            <person name="Katayama T."/>
            <person name="Uemura T."/>
            <person name="Hattori Y."/>
        </authorList>
    </citation>
    <scope>NUCLEOTIDE SEQUENCE [LARGE SCALE GENOMIC DNA]</scope>
    <source>
        <strain evidence="3 4">PK-24</strain>
    </source>
</reference>
<keyword evidence="2" id="KW-0472">Membrane</keyword>